<keyword evidence="3" id="KW-1185">Reference proteome</keyword>
<dbReference type="Proteomes" id="UP000319342">
    <property type="component" value="Chromosome"/>
</dbReference>
<evidence type="ECO:0000313" key="2">
    <source>
        <dbReference type="EMBL" id="QDU86401.1"/>
    </source>
</evidence>
<dbReference type="SUPFAM" id="SSF56935">
    <property type="entry name" value="Porins"/>
    <property type="match status" value="1"/>
</dbReference>
<sequence precursor="true">MSRTLLTAGVCLALVPTVAHAQERAKSSTPVTAITSTDVTRLYYNGDLRFETADKRFTSRIGGRLHYDGIWTDDGNQATDGTRFRRGRVYIRGTVNENVDYNFAFDFAGGDADFRDAYIKYNGLLGPLYLQVGQFFAPHGLETQTSSNYMAFVERSPIDALSIMRASGIATGASFADGQGTWKAAIVNNETDSYGDAAGGHWEAAVRGTYQLPIGDTDDSFMHFGAGLTHGSSNDGIGFDADPGVSRGPDLVTLAGIPSDGIQRMNLELAAVFGAFSAQAEYRQVDIDGTTGNADTTLDGSYVQVSWFATDDVRPYKDGLFTGVKPKNPWQGWGEGTGALEFVARYSMIDFSDSPVAGASAAVEGNLITLGANWYLNQNARIMLNYNMAESEDSGGATTDKDSAVVRFQLTF</sequence>
<keyword evidence="1" id="KW-0732">Signal</keyword>
<evidence type="ECO:0000256" key="1">
    <source>
        <dbReference type="SAM" id="SignalP"/>
    </source>
</evidence>
<accession>A0A518D4J9</accession>
<protein>
    <submittedName>
        <fullName evidence="2">Porin P</fullName>
    </submittedName>
</protein>
<evidence type="ECO:0000313" key="3">
    <source>
        <dbReference type="Proteomes" id="UP000319342"/>
    </source>
</evidence>
<feature type="signal peptide" evidence="1">
    <location>
        <begin position="1"/>
        <end position="21"/>
    </location>
</feature>
<gene>
    <name evidence="2" type="primary">oprP</name>
    <name evidence="2" type="ORF">Pla163_35520</name>
</gene>
<dbReference type="Gene3D" id="2.40.160.10">
    <property type="entry name" value="Porin"/>
    <property type="match status" value="1"/>
</dbReference>
<dbReference type="Pfam" id="PF07396">
    <property type="entry name" value="Porin_O_P"/>
    <property type="match status" value="1"/>
</dbReference>
<name>A0A518D4J9_9BACT</name>
<reference evidence="2 3" key="1">
    <citation type="submission" date="2019-02" db="EMBL/GenBank/DDBJ databases">
        <title>Deep-cultivation of Planctomycetes and their phenomic and genomic characterization uncovers novel biology.</title>
        <authorList>
            <person name="Wiegand S."/>
            <person name="Jogler M."/>
            <person name="Boedeker C."/>
            <person name="Pinto D."/>
            <person name="Vollmers J."/>
            <person name="Rivas-Marin E."/>
            <person name="Kohn T."/>
            <person name="Peeters S.H."/>
            <person name="Heuer A."/>
            <person name="Rast P."/>
            <person name="Oberbeckmann S."/>
            <person name="Bunk B."/>
            <person name="Jeske O."/>
            <person name="Meyerdierks A."/>
            <person name="Storesund J.E."/>
            <person name="Kallscheuer N."/>
            <person name="Luecker S."/>
            <person name="Lage O.M."/>
            <person name="Pohl T."/>
            <person name="Merkel B.J."/>
            <person name="Hornburger P."/>
            <person name="Mueller R.-W."/>
            <person name="Bruemmer F."/>
            <person name="Labrenz M."/>
            <person name="Spormann A.M."/>
            <person name="Op den Camp H."/>
            <person name="Overmann J."/>
            <person name="Amann R."/>
            <person name="Jetten M.S.M."/>
            <person name="Mascher T."/>
            <person name="Medema M.H."/>
            <person name="Devos D.P."/>
            <person name="Kaster A.-K."/>
            <person name="Ovreas L."/>
            <person name="Rohde M."/>
            <person name="Galperin M.Y."/>
            <person name="Jogler C."/>
        </authorList>
    </citation>
    <scope>NUCLEOTIDE SEQUENCE [LARGE SCALE GENOMIC DNA]</scope>
    <source>
        <strain evidence="2 3">Pla163</strain>
    </source>
</reference>
<feature type="chain" id="PRO_5022096399" evidence="1">
    <location>
        <begin position="22"/>
        <end position="412"/>
    </location>
</feature>
<dbReference type="InterPro" id="IPR023614">
    <property type="entry name" value="Porin_dom_sf"/>
</dbReference>
<dbReference type="AlphaFoldDB" id="A0A518D4J9"/>
<organism evidence="2 3">
    <name type="scientific">Rohdeia mirabilis</name>
    <dbReference type="NCBI Taxonomy" id="2528008"/>
    <lineage>
        <taxon>Bacteria</taxon>
        <taxon>Pseudomonadati</taxon>
        <taxon>Planctomycetota</taxon>
        <taxon>Planctomycetia</taxon>
        <taxon>Planctomycetia incertae sedis</taxon>
        <taxon>Rohdeia</taxon>
    </lineage>
</organism>
<dbReference type="RefSeq" id="WP_419186086.1">
    <property type="nucleotide sequence ID" value="NZ_CP036290.1"/>
</dbReference>
<dbReference type="InterPro" id="IPR010870">
    <property type="entry name" value="Porin_O/P"/>
</dbReference>
<dbReference type="EMBL" id="CP036290">
    <property type="protein sequence ID" value="QDU86401.1"/>
    <property type="molecule type" value="Genomic_DNA"/>
</dbReference>
<proteinExistence type="predicted"/>